<dbReference type="EMBL" id="ARYJ01000001">
    <property type="protein sequence ID" value="KCZ91364.1"/>
    <property type="molecule type" value="Genomic_DNA"/>
</dbReference>
<keyword evidence="8" id="KW-1185">Reference proteome</keyword>
<name>A0A059FL46_9PROT</name>
<dbReference type="Pfam" id="PF07947">
    <property type="entry name" value="YhhN"/>
    <property type="match status" value="1"/>
</dbReference>
<comment type="similarity">
    <text evidence="2">Belongs to the TMEM86 family.</text>
</comment>
<feature type="transmembrane region" description="Helical" evidence="6">
    <location>
        <begin position="161"/>
        <end position="180"/>
    </location>
</feature>
<dbReference type="STRING" id="1280952.HJA_02460"/>
<dbReference type="OrthoDB" id="345840at2"/>
<organism evidence="7 8">
    <name type="scientific">Hyphomonas jannaschiana VP2</name>
    <dbReference type="NCBI Taxonomy" id="1280952"/>
    <lineage>
        <taxon>Bacteria</taxon>
        <taxon>Pseudomonadati</taxon>
        <taxon>Pseudomonadota</taxon>
        <taxon>Alphaproteobacteria</taxon>
        <taxon>Hyphomonadales</taxon>
        <taxon>Hyphomonadaceae</taxon>
        <taxon>Hyphomonas</taxon>
    </lineage>
</organism>
<dbReference type="RefSeq" id="WP_051597267.1">
    <property type="nucleotide sequence ID" value="NZ_ARYJ01000001.1"/>
</dbReference>
<dbReference type="PATRIC" id="fig|1280952.3.peg.497"/>
<dbReference type="PANTHER" id="PTHR31885:SF6">
    <property type="entry name" value="GH04784P"/>
    <property type="match status" value="1"/>
</dbReference>
<evidence type="ECO:0000313" key="7">
    <source>
        <dbReference type="EMBL" id="KCZ91364.1"/>
    </source>
</evidence>
<evidence type="ECO:0000256" key="2">
    <source>
        <dbReference type="ARBA" id="ARBA00007375"/>
    </source>
</evidence>
<evidence type="ECO:0000256" key="5">
    <source>
        <dbReference type="ARBA" id="ARBA00023136"/>
    </source>
</evidence>
<accession>A0A059FL46</accession>
<gene>
    <name evidence="7" type="ORF">HJA_02460</name>
</gene>
<evidence type="ECO:0008006" key="9">
    <source>
        <dbReference type="Google" id="ProtNLM"/>
    </source>
</evidence>
<keyword evidence="5 6" id="KW-0472">Membrane</keyword>
<proteinExistence type="inferred from homology"/>
<keyword evidence="4 6" id="KW-1133">Transmembrane helix</keyword>
<feature type="transmembrane region" description="Helical" evidence="6">
    <location>
        <begin position="200"/>
        <end position="219"/>
    </location>
</feature>
<protein>
    <recommendedName>
        <fullName evidence="9">Lysoplasmalogenase</fullName>
    </recommendedName>
</protein>
<evidence type="ECO:0000256" key="1">
    <source>
        <dbReference type="ARBA" id="ARBA00004141"/>
    </source>
</evidence>
<feature type="transmembrane region" description="Helical" evidence="6">
    <location>
        <begin position="109"/>
        <end position="130"/>
    </location>
</feature>
<evidence type="ECO:0000256" key="4">
    <source>
        <dbReference type="ARBA" id="ARBA00022989"/>
    </source>
</evidence>
<dbReference type="GO" id="GO:0016787">
    <property type="term" value="F:hydrolase activity"/>
    <property type="evidence" value="ECO:0007669"/>
    <property type="project" value="TreeGrafter"/>
</dbReference>
<dbReference type="GO" id="GO:0016020">
    <property type="term" value="C:membrane"/>
    <property type="evidence" value="ECO:0007669"/>
    <property type="project" value="UniProtKB-SubCell"/>
</dbReference>
<evidence type="ECO:0000256" key="3">
    <source>
        <dbReference type="ARBA" id="ARBA00022692"/>
    </source>
</evidence>
<dbReference type="PANTHER" id="PTHR31885">
    <property type="entry name" value="GH04784P"/>
    <property type="match status" value="1"/>
</dbReference>
<feature type="transmembrane region" description="Helical" evidence="6">
    <location>
        <begin position="6"/>
        <end position="24"/>
    </location>
</feature>
<comment type="caution">
    <text evidence="7">The sequence shown here is derived from an EMBL/GenBank/DDBJ whole genome shotgun (WGS) entry which is preliminary data.</text>
</comment>
<keyword evidence="3 6" id="KW-0812">Transmembrane</keyword>
<evidence type="ECO:0000256" key="6">
    <source>
        <dbReference type="SAM" id="Phobius"/>
    </source>
</evidence>
<reference evidence="7 8" key="1">
    <citation type="journal article" date="2014" name="Antonie Van Leeuwenhoek">
        <title>Hyphomonas beringensis sp. nov. and Hyphomonas chukchiensis sp. nov., isolated from surface seawater of the Bering Sea and Chukchi Sea.</title>
        <authorList>
            <person name="Li C."/>
            <person name="Lai Q."/>
            <person name="Li G."/>
            <person name="Dong C."/>
            <person name="Wang J."/>
            <person name="Liao Y."/>
            <person name="Shao Z."/>
        </authorList>
    </citation>
    <scope>NUCLEOTIDE SEQUENCE [LARGE SCALE GENOMIC DNA]</scope>
    <source>
        <strain evidence="7 8">VP2</strain>
    </source>
</reference>
<dbReference type="eggNOG" id="COG3714">
    <property type="taxonomic scope" value="Bacteria"/>
</dbReference>
<dbReference type="AlphaFoldDB" id="A0A059FL46"/>
<dbReference type="Proteomes" id="UP000024816">
    <property type="component" value="Unassembled WGS sequence"/>
</dbReference>
<dbReference type="InterPro" id="IPR012506">
    <property type="entry name" value="TMEM86B-like"/>
</dbReference>
<feature type="transmembrane region" description="Helical" evidence="6">
    <location>
        <begin position="136"/>
        <end position="154"/>
    </location>
</feature>
<feature type="transmembrane region" description="Helical" evidence="6">
    <location>
        <begin position="45"/>
        <end position="65"/>
    </location>
</feature>
<feature type="transmembrane region" description="Helical" evidence="6">
    <location>
        <begin position="85"/>
        <end position="102"/>
    </location>
</feature>
<sequence length="223" mass="23652">MAGETAALAGAIVLGVLYWVGWCWREDGGLPGLIVKTGSTALLALFAYLVGGPWLLVTGLALSSAGDAFLAMDKPGEDKWLKPGMAAFFLAHVAYVALFWALPQAERNLLNLTAQIGLVLGGVVFVRWLAPSLGPMRIPVFAYTAIILVMGAAALRLQPPFLLVTLGAVMFVASDMILSLQLFTRPPGAAKRMAPSLAVWGLYFFGQALIAWGGVYPFLADAN</sequence>
<comment type="subcellular location">
    <subcellularLocation>
        <location evidence="1">Membrane</location>
        <topology evidence="1">Multi-pass membrane protein</topology>
    </subcellularLocation>
</comment>
<evidence type="ECO:0000313" key="8">
    <source>
        <dbReference type="Proteomes" id="UP000024816"/>
    </source>
</evidence>